<dbReference type="GO" id="GO:0006308">
    <property type="term" value="P:DNA catabolic process"/>
    <property type="evidence" value="ECO:0007669"/>
    <property type="project" value="InterPro"/>
</dbReference>
<evidence type="ECO:0000313" key="6">
    <source>
        <dbReference type="EMBL" id="MBF8643881.1"/>
    </source>
</evidence>
<dbReference type="InterPro" id="IPR037004">
    <property type="entry name" value="Exonuc_VII_ssu_sf"/>
</dbReference>
<reference evidence="7 8" key="1">
    <citation type="submission" date="2018-06" db="EMBL/GenBank/DDBJ databases">
        <authorList>
            <consortium name="Pathogen Informatics"/>
            <person name="Doyle S."/>
        </authorList>
    </citation>
    <scope>NUCLEOTIDE SEQUENCE [LARGE SCALE GENOMIC DNA]</scope>
    <source>
        <strain evidence="7 8">NCTC11842</strain>
    </source>
</reference>
<keyword evidence="9" id="KW-1185">Reference proteome</keyword>
<dbReference type="SUPFAM" id="SSF116842">
    <property type="entry name" value="XseB-like"/>
    <property type="match status" value="1"/>
</dbReference>
<evidence type="ECO:0000256" key="4">
    <source>
        <dbReference type="ARBA" id="ARBA00022801"/>
    </source>
</evidence>
<organism evidence="7 8">
    <name type="scientific">Pseudomonas luteola</name>
    <dbReference type="NCBI Taxonomy" id="47886"/>
    <lineage>
        <taxon>Bacteria</taxon>
        <taxon>Pseudomonadati</taxon>
        <taxon>Pseudomonadota</taxon>
        <taxon>Gammaproteobacteria</taxon>
        <taxon>Pseudomonadales</taxon>
        <taxon>Pseudomonadaceae</taxon>
        <taxon>Pseudomonas</taxon>
    </lineage>
</organism>
<dbReference type="AlphaFoldDB" id="A0A2X2BZA3"/>
<proteinExistence type="inferred from homology"/>
<dbReference type="Proteomes" id="UP000250443">
    <property type="component" value="Unassembled WGS sequence"/>
</dbReference>
<comment type="similarity">
    <text evidence="1">Belongs to the XseB family.</text>
</comment>
<dbReference type="RefSeq" id="WP_019364507.1">
    <property type="nucleotide sequence ID" value="NZ_CP053065.1"/>
</dbReference>
<evidence type="ECO:0000256" key="2">
    <source>
        <dbReference type="ARBA" id="ARBA00022490"/>
    </source>
</evidence>
<evidence type="ECO:0000256" key="5">
    <source>
        <dbReference type="ARBA" id="ARBA00022839"/>
    </source>
</evidence>
<dbReference type="EMBL" id="UAUF01000002">
    <property type="protein sequence ID" value="SPZ00188.1"/>
    <property type="molecule type" value="Genomic_DNA"/>
</dbReference>
<keyword evidence="2" id="KW-0963">Cytoplasm</keyword>
<accession>A0A2X2BZA3</accession>
<dbReference type="EMBL" id="JADMCD010000026">
    <property type="protein sequence ID" value="MBF8643881.1"/>
    <property type="molecule type" value="Genomic_DNA"/>
</dbReference>
<dbReference type="Gene3D" id="1.10.287.1040">
    <property type="entry name" value="Exonuclease VII, small subunit"/>
    <property type="match status" value="1"/>
</dbReference>
<protein>
    <submittedName>
        <fullName evidence="6 7">Exodeoxyribonuclease VII small subunit</fullName>
        <ecNumber evidence="7">3.1.11.6</ecNumber>
    </submittedName>
</protein>
<keyword evidence="3" id="KW-0540">Nuclease</keyword>
<evidence type="ECO:0000256" key="3">
    <source>
        <dbReference type="ARBA" id="ARBA00022722"/>
    </source>
</evidence>
<dbReference type="Pfam" id="PF02609">
    <property type="entry name" value="Exonuc_VII_S"/>
    <property type="match status" value="1"/>
</dbReference>
<evidence type="ECO:0000313" key="9">
    <source>
        <dbReference type="Proteomes" id="UP000626180"/>
    </source>
</evidence>
<dbReference type="InterPro" id="IPR003761">
    <property type="entry name" value="Exonuc_VII_S"/>
</dbReference>
<sequence length="71" mass="8058">MSDDQRSTYEQNLSFIKANVERLQRGEVSIDELETLTAQMNQAFKFCEDRLAKTRLAVAETMKQSAPAAEC</sequence>
<gene>
    <name evidence="7" type="primary">xseB_1</name>
    <name evidence="6" type="ORF">IRZ65_24830</name>
    <name evidence="7" type="ORF">NCTC11842_00333</name>
</gene>
<evidence type="ECO:0000313" key="8">
    <source>
        <dbReference type="Proteomes" id="UP000250443"/>
    </source>
</evidence>
<dbReference type="EC" id="3.1.11.6" evidence="7"/>
<keyword evidence="5" id="KW-0269">Exonuclease</keyword>
<dbReference type="Proteomes" id="UP000626180">
    <property type="component" value="Unassembled WGS sequence"/>
</dbReference>
<keyword evidence="4 7" id="KW-0378">Hydrolase</keyword>
<evidence type="ECO:0000256" key="1">
    <source>
        <dbReference type="ARBA" id="ARBA00009998"/>
    </source>
</evidence>
<name>A0A2X2BZA3_PSELU</name>
<reference evidence="6 9" key="2">
    <citation type="submission" date="2020-10" db="EMBL/GenBank/DDBJ databases">
        <title>Genome sequences of Pseudomonas isolates.</title>
        <authorList>
            <person name="Wessels L."/>
            <person name="Reich F."/>
            <person name="Hammerl J."/>
        </authorList>
    </citation>
    <scope>NUCLEOTIDE SEQUENCE [LARGE SCALE GENOMIC DNA]</scope>
    <source>
        <strain evidence="6 9">20-MO00624-0</strain>
    </source>
</reference>
<dbReference type="GO" id="GO:0008855">
    <property type="term" value="F:exodeoxyribonuclease VII activity"/>
    <property type="evidence" value="ECO:0007669"/>
    <property type="project" value="UniProtKB-EC"/>
</dbReference>
<evidence type="ECO:0000313" key="7">
    <source>
        <dbReference type="EMBL" id="SPZ00188.1"/>
    </source>
</evidence>
<dbReference type="GO" id="GO:0009318">
    <property type="term" value="C:exodeoxyribonuclease VII complex"/>
    <property type="evidence" value="ECO:0007669"/>
    <property type="project" value="InterPro"/>
</dbReference>